<dbReference type="GO" id="GO:0006508">
    <property type="term" value="P:proteolysis"/>
    <property type="evidence" value="ECO:0007669"/>
    <property type="project" value="InterPro"/>
</dbReference>
<evidence type="ECO:0000313" key="2">
    <source>
        <dbReference type="EMBL" id="OGM49735.1"/>
    </source>
</evidence>
<comment type="caution">
    <text evidence="2">The sequence shown here is derived from an EMBL/GenBank/DDBJ whole genome shotgun (WGS) entry which is preliminary data.</text>
</comment>
<dbReference type="InterPro" id="IPR001375">
    <property type="entry name" value="Peptidase_S9_cat"/>
</dbReference>
<evidence type="ECO:0000313" key="3">
    <source>
        <dbReference type="Proteomes" id="UP000179179"/>
    </source>
</evidence>
<name>A0A1F8AEF4_9EURO</name>
<dbReference type="GO" id="GO:0008236">
    <property type="term" value="F:serine-type peptidase activity"/>
    <property type="evidence" value="ECO:0007669"/>
    <property type="project" value="InterPro"/>
</dbReference>
<feature type="domain" description="Peptidase S9 prolyl oligopeptidase catalytic" evidence="1">
    <location>
        <begin position="101"/>
        <end position="163"/>
    </location>
</feature>
<dbReference type="Proteomes" id="UP000179179">
    <property type="component" value="Unassembled WGS sequence"/>
</dbReference>
<accession>A0A1F8AEF4</accession>
<dbReference type="SUPFAM" id="SSF53474">
    <property type="entry name" value="alpha/beta-Hydrolases"/>
    <property type="match status" value="1"/>
</dbReference>
<reference evidence="2 3" key="1">
    <citation type="journal article" date="2016" name="Genome Biol. Evol.">
        <title>Draft genome sequence of an aflatoxigenic Aspergillus species, A. bombycis.</title>
        <authorList>
            <person name="Moore G.G."/>
            <person name="Mack B.M."/>
            <person name="Beltz S.B."/>
            <person name="Gilbert M.K."/>
        </authorList>
    </citation>
    <scope>NUCLEOTIDE SEQUENCE [LARGE SCALE GENOMIC DNA]</scope>
    <source>
        <strain evidence="3">NRRL 26010</strain>
    </source>
</reference>
<dbReference type="Gene3D" id="3.40.50.1820">
    <property type="entry name" value="alpha/beta hydrolase"/>
    <property type="match status" value="1"/>
</dbReference>
<dbReference type="GeneID" id="34445238"/>
<dbReference type="InterPro" id="IPR029058">
    <property type="entry name" value="AB_hydrolase_fold"/>
</dbReference>
<dbReference type="AlphaFoldDB" id="A0A1F8AEF4"/>
<protein>
    <recommendedName>
        <fullName evidence="1">Peptidase S9 prolyl oligopeptidase catalytic domain-containing protein</fullName>
    </recommendedName>
</protein>
<dbReference type="OrthoDB" id="19653at2759"/>
<dbReference type="Pfam" id="PF00326">
    <property type="entry name" value="Peptidase_S9"/>
    <property type="match status" value="1"/>
</dbReference>
<organism evidence="2 3">
    <name type="scientific">Aspergillus bombycis</name>
    <dbReference type="NCBI Taxonomy" id="109264"/>
    <lineage>
        <taxon>Eukaryota</taxon>
        <taxon>Fungi</taxon>
        <taxon>Dikarya</taxon>
        <taxon>Ascomycota</taxon>
        <taxon>Pezizomycotina</taxon>
        <taxon>Eurotiomycetes</taxon>
        <taxon>Eurotiomycetidae</taxon>
        <taxon>Eurotiales</taxon>
        <taxon>Aspergillaceae</taxon>
        <taxon>Aspergillus</taxon>
    </lineage>
</organism>
<keyword evidence="3" id="KW-1185">Reference proteome</keyword>
<feature type="non-terminal residue" evidence="2">
    <location>
        <position position="325"/>
    </location>
</feature>
<dbReference type="RefSeq" id="XP_022393452.1">
    <property type="nucleotide sequence ID" value="XM_022528978.1"/>
</dbReference>
<proteinExistence type="predicted"/>
<dbReference type="STRING" id="109264.A0A1F8AEF4"/>
<gene>
    <name evidence="2" type="ORF">ABOM_001848</name>
</gene>
<evidence type="ECO:0000259" key="1">
    <source>
        <dbReference type="Pfam" id="PF00326"/>
    </source>
</evidence>
<dbReference type="EMBL" id="LYCR01000007">
    <property type="protein sequence ID" value="OGM49735.1"/>
    <property type="molecule type" value="Genomic_DNA"/>
</dbReference>
<sequence length="325" mass="34622">MPIPPIAIVDFYAPLDLLHPFWHSPLPMLAKLPEFDTEFLSTIYNQDPPPSATLFSLENGDKSANTGLLPFDFSQVRNAWLFHSLKHGSHMKAVVGDGDYTRVDPLRLLSPSFPPTCFVHGTADTMVDVQFSEQAFSTLKTLGVATEIHIANGENHGFDKRVDETHASYLPVAAAIRFAVDYADPPFRESHPRQKSKAIVVWRPPHCPDKYGFGDPGLGLRRRGLRSVGVPGDPGVHGPPGVGGVPVCGDPGIHGDPGVCGPPGVCGDPGVHSNPGVCGDPGVQGPPGVCGVPGASESWRFTVPGVPCLICGLTTIVSWEPIEDP</sequence>